<protein>
    <submittedName>
        <fullName evidence="1">Uncharacterized protein</fullName>
    </submittedName>
</protein>
<organism evidence="1 2">
    <name type="scientific">Neophaeococcomyces mojaviensis</name>
    <dbReference type="NCBI Taxonomy" id="3383035"/>
    <lineage>
        <taxon>Eukaryota</taxon>
        <taxon>Fungi</taxon>
        <taxon>Dikarya</taxon>
        <taxon>Ascomycota</taxon>
        <taxon>Pezizomycotina</taxon>
        <taxon>Eurotiomycetes</taxon>
        <taxon>Chaetothyriomycetidae</taxon>
        <taxon>Chaetothyriales</taxon>
        <taxon>Chaetothyriales incertae sedis</taxon>
        <taxon>Neophaeococcomyces</taxon>
    </lineage>
</organism>
<reference evidence="1" key="1">
    <citation type="submission" date="2022-10" db="EMBL/GenBank/DDBJ databases">
        <title>Culturing micro-colonial fungi from biological soil crusts in the Mojave desert and describing Neophaeococcomyces mojavensis, and introducing the new genera and species Taxawa tesnikishii.</title>
        <authorList>
            <person name="Kurbessoian T."/>
            <person name="Stajich J.E."/>
        </authorList>
    </citation>
    <scope>NUCLEOTIDE SEQUENCE</scope>
    <source>
        <strain evidence="1">JES_112</strain>
    </source>
</reference>
<keyword evidence="2" id="KW-1185">Reference proteome</keyword>
<dbReference type="EMBL" id="JAPDRQ010000267">
    <property type="protein sequence ID" value="KAJ9651278.1"/>
    <property type="molecule type" value="Genomic_DNA"/>
</dbReference>
<comment type="caution">
    <text evidence="1">The sequence shown here is derived from an EMBL/GenBank/DDBJ whole genome shotgun (WGS) entry which is preliminary data.</text>
</comment>
<accession>A0ACC2ZUE3</accession>
<evidence type="ECO:0000313" key="1">
    <source>
        <dbReference type="EMBL" id="KAJ9651278.1"/>
    </source>
</evidence>
<dbReference type="Proteomes" id="UP001172386">
    <property type="component" value="Unassembled WGS sequence"/>
</dbReference>
<gene>
    <name evidence="1" type="ORF">H2198_009432</name>
</gene>
<sequence>MNEEQDEALDVVPEATQTARATSPPAAGLRQRPLGRVATFTDTAPRFARRSSSFMSETLSESRRSIKSSTDDLFLPRASTDQDTHAESSHWHSLPLGLALLPALGGLFFQNGSAFVTDISLLGLAALFLNWAVRLPWEWYHSAQAVTTEVEAEVESQVLESAIDDGNSEASISQTTAPSKSSSRSQLSARGHSAAVELRVHELLALSACFICPALGAWLLHAIRSQLSRPSEGLVSDYNLTIFLLASEVRPLSHLIKLVQRRTLFLQRIVSVSAAAKNTTESAESKAIASLTQQLADLEAHISGSVLLPTSSPPASPLGGEPGNGSISPKASQTTYQPTSIDDVVKHASKQASTEVRRMFQPDLDALNRAMRRYEKRSTVAAVQVETRLQDLETKIQDVVILAAAAQRNADKQYGKYTPILLNWISMTVVVPLKWGFWTLSLPGRMLAAFTERVKMALGFAKKDARSGKDGKNGKVIGTAQNGRQKIREKKGKSVT</sequence>
<proteinExistence type="predicted"/>
<evidence type="ECO:0000313" key="2">
    <source>
        <dbReference type="Proteomes" id="UP001172386"/>
    </source>
</evidence>
<name>A0ACC2ZUE3_9EURO</name>